<dbReference type="Pfam" id="PF03928">
    <property type="entry name" value="HbpS-like"/>
    <property type="match status" value="1"/>
</dbReference>
<dbReference type="KEGG" id="mpt:Mpe_A1588"/>
<dbReference type="PANTHER" id="PTHR34309">
    <property type="entry name" value="SLR1406 PROTEIN"/>
    <property type="match status" value="1"/>
</dbReference>
<dbReference type="InterPro" id="IPR052517">
    <property type="entry name" value="GlcG_carb_metab_protein"/>
</dbReference>
<keyword evidence="3" id="KW-1185">Reference proteome</keyword>
<dbReference type="RefSeq" id="WP_011829187.1">
    <property type="nucleotide sequence ID" value="NC_008825.1"/>
</dbReference>
<dbReference type="InterPro" id="IPR005624">
    <property type="entry name" value="PduO/GlcC-like"/>
</dbReference>
<dbReference type="Proteomes" id="UP000000366">
    <property type="component" value="Chromosome"/>
</dbReference>
<evidence type="ECO:0000313" key="2">
    <source>
        <dbReference type="EMBL" id="ABM94550.1"/>
    </source>
</evidence>
<dbReference type="InterPro" id="IPR038084">
    <property type="entry name" value="PduO/GlcC-like_sf"/>
</dbReference>
<keyword evidence="1" id="KW-0732">Signal</keyword>
<name>A2SG61_METPP</name>
<dbReference type="Gene3D" id="3.30.450.150">
    <property type="entry name" value="Haem-degrading domain"/>
    <property type="match status" value="1"/>
</dbReference>
<dbReference type="PANTHER" id="PTHR34309:SF1">
    <property type="entry name" value="PROTEIN GLCG"/>
    <property type="match status" value="1"/>
</dbReference>
<protein>
    <recommendedName>
        <fullName evidence="4">Heme-binding protein</fullName>
    </recommendedName>
</protein>
<dbReference type="STRING" id="420662.Mpe_A1588"/>
<dbReference type="EMBL" id="CP000555">
    <property type="protein sequence ID" value="ABM94550.1"/>
    <property type="molecule type" value="Genomic_DNA"/>
</dbReference>
<evidence type="ECO:0000313" key="3">
    <source>
        <dbReference type="Proteomes" id="UP000000366"/>
    </source>
</evidence>
<feature type="signal peptide" evidence="1">
    <location>
        <begin position="1"/>
        <end position="24"/>
    </location>
</feature>
<dbReference type="HOGENOM" id="CLU_103773_1_2_4"/>
<feature type="chain" id="PRO_5002645429" description="Heme-binding protein" evidence="1">
    <location>
        <begin position="25"/>
        <end position="167"/>
    </location>
</feature>
<dbReference type="eggNOG" id="COG3193">
    <property type="taxonomic scope" value="Bacteria"/>
</dbReference>
<accession>A2SG61</accession>
<dbReference type="SUPFAM" id="SSF143744">
    <property type="entry name" value="GlcG-like"/>
    <property type="match status" value="1"/>
</dbReference>
<organism evidence="2 3">
    <name type="scientific">Methylibium petroleiphilum (strain ATCC BAA-1232 / LMG 22953 / PM1)</name>
    <dbReference type="NCBI Taxonomy" id="420662"/>
    <lineage>
        <taxon>Bacteria</taxon>
        <taxon>Pseudomonadati</taxon>
        <taxon>Pseudomonadota</taxon>
        <taxon>Betaproteobacteria</taxon>
        <taxon>Burkholderiales</taxon>
        <taxon>Sphaerotilaceae</taxon>
        <taxon>Methylibium</taxon>
    </lineage>
</organism>
<reference evidence="2 3" key="1">
    <citation type="journal article" date="2007" name="J. Bacteriol.">
        <title>Whole-genome analysis of the methyl tert-butyl ether-degrading beta-proteobacterium Methylibium petroleiphilum PM1.</title>
        <authorList>
            <person name="Kane S.R."/>
            <person name="Chakicherla A.Y."/>
            <person name="Chain P.S.G."/>
            <person name="Schmidt R."/>
            <person name="Shin M.W."/>
            <person name="Legler T.C."/>
            <person name="Scow K.M."/>
            <person name="Larimer F.W."/>
            <person name="Lucas S.M."/>
            <person name="Richardson P.M."/>
            <person name="Hristova K.R."/>
        </authorList>
    </citation>
    <scope>NUCLEOTIDE SEQUENCE [LARGE SCALE GENOMIC DNA]</scope>
    <source>
        <strain evidence="3">ATCC BAA-1232 / LMG 22953 / PM1</strain>
    </source>
</reference>
<gene>
    <name evidence="2" type="ordered locus">Mpe_A1588</name>
</gene>
<sequence length="167" mass="17048">MKIRITTLAVLTSGLLLCGASGQALEKAPVLSLDAAQKAAAACRTLAVQKNWRMAIAIADAGANTVLFERMDRSFLGSSDIAVRKAKTSANFPFPTRTAAELSHGKDGKPGVVPGFAWTPGVVTYGGGLPIMAGGAHIGGIGASGGSPEEDEQCAKAGLDAIRDLLK</sequence>
<evidence type="ECO:0000256" key="1">
    <source>
        <dbReference type="SAM" id="SignalP"/>
    </source>
</evidence>
<evidence type="ECO:0008006" key="4">
    <source>
        <dbReference type="Google" id="ProtNLM"/>
    </source>
</evidence>
<proteinExistence type="predicted"/>
<dbReference type="AlphaFoldDB" id="A2SG61"/>